<proteinExistence type="predicted"/>
<name>A0A1H2UES3_9BACI</name>
<reference evidence="6 7" key="1">
    <citation type="submission" date="2016-10" db="EMBL/GenBank/DDBJ databases">
        <authorList>
            <person name="de Groot N.N."/>
        </authorList>
    </citation>
    <scope>NUCLEOTIDE SEQUENCE [LARGE SCALE GENOMIC DNA]</scope>
    <source>
        <strain evidence="6 7">DSM 23126</strain>
    </source>
</reference>
<evidence type="ECO:0000313" key="6">
    <source>
        <dbReference type="EMBL" id="SDW54547.1"/>
    </source>
</evidence>
<dbReference type="Proteomes" id="UP000199488">
    <property type="component" value="Unassembled WGS sequence"/>
</dbReference>
<dbReference type="OrthoDB" id="26941at2"/>
<evidence type="ECO:0000256" key="3">
    <source>
        <dbReference type="ARBA" id="ARBA00022989"/>
    </source>
</evidence>
<dbReference type="STRING" id="1122204.SAMN05421781_1686"/>
<feature type="transmembrane region" description="Helical" evidence="5">
    <location>
        <begin position="12"/>
        <end position="28"/>
    </location>
</feature>
<dbReference type="PANTHER" id="PTHR39157:SF1">
    <property type="entry name" value="DOXX FAMILY PROTEIN"/>
    <property type="match status" value="1"/>
</dbReference>
<dbReference type="EMBL" id="FNNC01000003">
    <property type="protein sequence ID" value="SDW54547.1"/>
    <property type="molecule type" value="Genomic_DNA"/>
</dbReference>
<dbReference type="Pfam" id="PF07681">
    <property type="entry name" value="DoxX"/>
    <property type="match status" value="1"/>
</dbReference>
<dbReference type="PANTHER" id="PTHR39157">
    <property type="entry name" value="INTEGRAL MEMBRANE PROTEIN-RELATED"/>
    <property type="match status" value="1"/>
</dbReference>
<dbReference type="RefSeq" id="WP_091613693.1">
    <property type="nucleotide sequence ID" value="NZ_FNNC01000003.1"/>
</dbReference>
<organism evidence="6 7">
    <name type="scientific">Marinococcus luteus</name>
    <dbReference type="NCBI Taxonomy" id="1122204"/>
    <lineage>
        <taxon>Bacteria</taxon>
        <taxon>Bacillati</taxon>
        <taxon>Bacillota</taxon>
        <taxon>Bacilli</taxon>
        <taxon>Bacillales</taxon>
        <taxon>Bacillaceae</taxon>
        <taxon>Marinococcus</taxon>
    </lineage>
</organism>
<accession>A0A1H2UES3</accession>
<gene>
    <name evidence="6" type="ORF">SAMN05421781_1686</name>
</gene>
<feature type="transmembrane region" description="Helical" evidence="5">
    <location>
        <begin position="115"/>
        <end position="137"/>
    </location>
</feature>
<feature type="transmembrane region" description="Helical" evidence="5">
    <location>
        <begin position="80"/>
        <end position="108"/>
    </location>
</feature>
<keyword evidence="7" id="KW-1185">Reference proteome</keyword>
<protein>
    <submittedName>
        <fullName evidence="6">Thiosulfate dehydrogenase [quinone] large subunit</fullName>
    </submittedName>
</protein>
<keyword evidence="3 5" id="KW-1133">Transmembrane helix</keyword>
<evidence type="ECO:0000256" key="1">
    <source>
        <dbReference type="ARBA" id="ARBA00004141"/>
    </source>
</evidence>
<dbReference type="GO" id="GO:0016020">
    <property type="term" value="C:membrane"/>
    <property type="evidence" value="ECO:0007669"/>
    <property type="project" value="UniProtKB-SubCell"/>
</dbReference>
<evidence type="ECO:0000256" key="2">
    <source>
        <dbReference type="ARBA" id="ARBA00022692"/>
    </source>
</evidence>
<evidence type="ECO:0000256" key="4">
    <source>
        <dbReference type="ARBA" id="ARBA00023136"/>
    </source>
</evidence>
<comment type="subcellular location">
    <subcellularLocation>
        <location evidence="1">Membrane</location>
        <topology evidence="1">Multi-pass membrane protein</topology>
    </subcellularLocation>
</comment>
<keyword evidence="2 5" id="KW-0812">Transmembrane</keyword>
<dbReference type="InterPro" id="IPR032808">
    <property type="entry name" value="DoxX"/>
</dbReference>
<dbReference type="AlphaFoldDB" id="A0A1H2UES3"/>
<evidence type="ECO:0000256" key="5">
    <source>
        <dbReference type="SAM" id="Phobius"/>
    </source>
</evidence>
<evidence type="ECO:0000313" key="7">
    <source>
        <dbReference type="Proteomes" id="UP000199488"/>
    </source>
</evidence>
<sequence length="171" mass="18105">MIIRFFKESTIAMVLFLAARLYLGWTWLTSGLGKITEGFNPGGFLEGAVAEPVMQGGGTAAAYPWYTAFLENVAIPNAGLFGFLVMWGEVLVGAGLIVGLFTTTAAFFGGTMNMAFLLAGTVSTNPIMLILAILILAGKGNAGKIGLDRFVPIVKEKVGRKPKEQQTPKAA</sequence>
<keyword evidence="4 5" id="KW-0472">Membrane</keyword>